<feature type="domain" description="F-box" evidence="1">
    <location>
        <begin position="113"/>
        <end position="159"/>
    </location>
</feature>
<accession>A0A3N4IVC5</accession>
<dbReference type="OrthoDB" id="550575at2759"/>
<dbReference type="InterPro" id="IPR036047">
    <property type="entry name" value="F-box-like_dom_sf"/>
</dbReference>
<name>A0A3N4IVC5_ASCIM</name>
<evidence type="ECO:0000259" key="1">
    <source>
        <dbReference type="PROSITE" id="PS50181"/>
    </source>
</evidence>
<gene>
    <name evidence="2" type="ORF">BJ508DRAFT_320281</name>
</gene>
<dbReference type="Pfam" id="PF13516">
    <property type="entry name" value="LRR_6"/>
    <property type="match status" value="1"/>
</dbReference>
<dbReference type="InterPro" id="IPR001611">
    <property type="entry name" value="Leu-rich_rpt"/>
</dbReference>
<proteinExistence type="predicted"/>
<dbReference type="PROSITE" id="PS50181">
    <property type="entry name" value="FBOX"/>
    <property type="match status" value="1"/>
</dbReference>
<dbReference type="GO" id="GO:0019005">
    <property type="term" value="C:SCF ubiquitin ligase complex"/>
    <property type="evidence" value="ECO:0007669"/>
    <property type="project" value="TreeGrafter"/>
</dbReference>
<sequence length="602" mass="67814">MANLETTTRNSVAIDTTPLKTHLGRRKRLLRRLSRIASSPQLHKSRHVQSTDKLLGKTSASCISLGSSRRCSIEEIRDGFEVRVAVEPHSPDVLRASTTVSSRKTQRADRPTVNPFTMIPDELKVRILRYLNDRELIVASGVCREWHMLCFDGQLWKTLDMTEYYNYIPAEQLIRIIAQTGPFINNLNIRGCLQLEPEFAEPKALKHCTNLRKVSLQGCDFTRPTIHHLLSINPQLESVNLVGLSKVANSTGSTIAKFNHRLQTLDVSWCLSMTAKSIRRIIMNCPDLKNLAASGIWGFGDPDIMNEAFLRNKLESLSLQGCDDFGDSAFKALIVGKNTPIDYLTGKPSVEPRKLRYLNLTGCPELTDSSIETLAGNCPDLEVLLLSNNAELTDHAFKQLLPTVPKLVTLELEEVNNITAEFCRALMDAPCARRLRSLQLSYCVNIPGEMLGELVQALPCLEKYEVDNTLATDDVVSKCLALVKERYSASPPDRRSPNIHLRCFDCPAITWGAINTALVENLGLRQADVAHPILTLHSFHSWQPTIDEHHKRMMRGHYTAAKNLQERWAEKMSGADRRRSRRRLTFLGRREDGERRVGCSIM</sequence>
<keyword evidence="3" id="KW-1185">Reference proteome</keyword>
<dbReference type="SMART" id="SM00256">
    <property type="entry name" value="FBOX"/>
    <property type="match status" value="1"/>
</dbReference>
<dbReference type="PANTHER" id="PTHR13318">
    <property type="entry name" value="PARTNER OF PAIRED, ISOFORM B-RELATED"/>
    <property type="match status" value="1"/>
</dbReference>
<dbReference type="InterPro" id="IPR032675">
    <property type="entry name" value="LRR_dom_sf"/>
</dbReference>
<reference evidence="2 3" key="1">
    <citation type="journal article" date="2018" name="Nat. Ecol. Evol.">
        <title>Pezizomycetes genomes reveal the molecular basis of ectomycorrhizal truffle lifestyle.</title>
        <authorList>
            <person name="Murat C."/>
            <person name="Payen T."/>
            <person name="Noel B."/>
            <person name="Kuo A."/>
            <person name="Morin E."/>
            <person name="Chen J."/>
            <person name="Kohler A."/>
            <person name="Krizsan K."/>
            <person name="Balestrini R."/>
            <person name="Da Silva C."/>
            <person name="Montanini B."/>
            <person name="Hainaut M."/>
            <person name="Levati E."/>
            <person name="Barry K.W."/>
            <person name="Belfiori B."/>
            <person name="Cichocki N."/>
            <person name="Clum A."/>
            <person name="Dockter R.B."/>
            <person name="Fauchery L."/>
            <person name="Guy J."/>
            <person name="Iotti M."/>
            <person name="Le Tacon F."/>
            <person name="Lindquist E.A."/>
            <person name="Lipzen A."/>
            <person name="Malagnac F."/>
            <person name="Mello A."/>
            <person name="Molinier V."/>
            <person name="Miyauchi S."/>
            <person name="Poulain J."/>
            <person name="Riccioni C."/>
            <person name="Rubini A."/>
            <person name="Sitrit Y."/>
            <person name="Splivallo R."/>
            <person name="Traeger S."/>
            <person name="Wang M."/>
            <person name="Zifcakova L."/>
            <person name="Wipf D."/>
            <person name="Zambonelli A."/>
            <person name="Paolocci F."/>
            <person name="Nowrousian M."/>
            <person name="Ottonello S."/>
            <person name="Baldrian P."/>
            <person name="Spatafora J.W."/>
            <person name="Henrissat B."/>
            <person name="Nagy L.G."/>
            <person name="Aury J.M."/>
            <person name="Wincker P."/>
            <person name="Grigoriev I.V."/>
            <person name="Bonfante P."/>
            <person name="Martin F.M."/>
        </authorList>
    </citation>
    <scope>NUCLEOTIDE SEQUENCE [LARGE SCALE GENOMIC DNA]</scope>
    <source>
        <strain evidence="2 3">RN42</strain>
    </source>
</reference>
<dbReference type="AlphaFoldDB" id="A0A3N4IVC5"/>
<dbReference type="Gene3D" id="3.80.10.10">
    <property type="entry name" value="Ribonuclease Inhibitor"/>
    <property type="match status" value="2"/>
</dbReference>
<evidence type="ECO:0000313" key="2">
    <source>
        <dbReference type="EMBL" id="RPA88180.1"/>
    </source>
</evidence>
<evidence type="ECO:0000313" key="3">
    <source>
        <dbReference type="Proteomes" id="UP000275078"/>
    </source>
</evidence>
<dbReference type="InterPro" id="IPR006553">
    <property type="entry name" value="Leu-rich_rpt_Cys-con_subtyp"/>
</dbReference>
<organism evidence="2 3">
    <name type="scientific">Ascobolus immersus RN42</name>
    <dbReference type="NCBI Taxonomy" id="1160509"/>
    <lineage>
        <taxon>Eukaryota</taxon>
        <taxon>Fungi</taxon>
        <taxon>Dikarya</taxon>
        <taxon>Ascomycota</taxon>
        <taxon>Pezizomycotina</taxon>
        <taxon>Pezizomycetes</taxon>
        <taxon>Pezizales</taxon>
        <taxon>Ascobolaceae</taxon>
        <taxon>Ascobolus</taxon>
    </lineage>
</organism>
<dbReference type="Proteomes" id="UP000275078">
    <property type="component" value="Unassembled WGS sequence"/>
</dbReference>
<protein>
    <submittedName>
        <fullName evidence="2">RNI-like protein</fullName>
    </submittedName>
</protein>
<dbReference type="EMBL" id="ML119645">
    <property type="protein sequence ID" value="RPA88180.1"/>
    <property type="molecule type" value="Genomic_DNA"/>
</dbReference>
<dbReference type="SMART" id="SM00367">
    <property type="entry name" value="LRR_CC"/>
    <property type="match status" value="6"/>
</dbReference>
<dbReference type="STRING" id="1160509.A0A3N4IVC5"/>
<dbReference type="GO" id="GO:0031146">
    <property type="term" value="P:SCF-dependent proteasomal ubiquitin-dependent protein catabolic process"/>
    <property type="evidence" value="ECO:0007669"/>
    <property type="project" value="TreeGrafter"/>
</dbReference>
<dbReference type="SUPFAM" id="SSF81383">
    <property type="entry name" value="F-box domain"/>
    <property type="match status" value="1"/>
</dbReference>
<dbReference type="SUPFAM" id="SSF52047">
    <property type="entry name" value="RNI-like"/>
    <property type="match status" value="1"/>
</dbReference>
<dbReference type="Pfam" id="PF12937">
    <property type="entry name" value="F-box-like"/>
    <property type="match status" value="1"/>
</dbReference>
<dbReference type="InterPro" id="IPR001810">
    <property type="entry name" value="F-box_dom"/>
</dbReference>